<dbReference type="InterPro" id="IPR001387">
    <property type="entry name" value="Cro/C1-type_HTH"/>
</dbReference>
<reference evidence="3 4" key="1">
    <citation type="submission" date="2020-08" db="EMBL/GenBank/DDBJ databases">
        <title>Genome public.</title>
        <authorList>
            <person name="Liu C."/>
            <person name="Sun Q."/>
        </authorList>
    </citation>
    <scope>NUCLEOTIDE SEQUENCE [LARGE SCALE GENOMIC DNA]</scope>
    <source>
        <strain evidence="3 4">NSJ-46</strain>
    </source>
</reference>
<gene>
    <name evidence="3" type="ORF">H8716_14330</name>
</gene>
<dbReference type="Gene3D" id="2.10.260.10">
    <property type="match status" value="1"/>
</dbReference>
<dbReference type="SMART" id="SM00530">
    <property type="entry name" value="HTH_XRE"/>
    <property type="match status" value="1"/>
</dbReference>
<proteinExistence type="predicted"/>
<dbReference type="SUPFAM" id="SSF47413">
    <property type="entry name" value="lambda repressor-like DNA-binding domains"/>
    <property type="match status" value="1"/>
</dbReference>
<dbReference type="NCBIfam" id="TIGR01439">
    <property type="entry name" value="lp_hng_hel_AbrB"/>
    <property type="match status" value="1"/>
</dbReference>
<evidence type="ECO:0000256" key="1">
    <source>
        <dbReference type="ARBA" id="ARBA00023125"/>
    </source>
</evidence>
<dbReference type="PANTHER" id="PTHR46558:SF11">
    <property type="entry name" value="HTH-TYPE TRANSCRIPTIONAL REGULATOR XRE"/>
    <property type="match status" value="1"/>
</dbReference>
<comment type="caution">
    <text evidence="3">The sequence shown here is derived from an EMBL/GenBank/DDBJ whole genome shotgun (WGS) entry which is preliminary data.</text>
</comment>
<keyword evidence="1" id="KW-0238">DNA-binding</keyword>
<dbReference type="SUPFAM" id="SSF89447">
    <property type="entry name" value="AbrB/MazE/MraZ-like"/>
    <property type="match status" value="1"/>
</dbReference>
<dbReference type="Pfam" id="PF01381">
    <property type="entry name" value="HTH_3"/>
    <property type="match status" value="1"/>
</dbReference>
<dbReference type="EMBL" id="JACRSZ010000017">
    <property type="protein sequence ID" value="MBC8574237.1"/>
    <property type="molecule type" value="Genomic_DNA"/>
</dbReference>
<protein>
    <submittedName>
        <fullName evidence="3">Helix-turn-helix domain-containing protein</fullName>
    </submittedName>
</protein>
<feature type="domain" description="HTH cro/C1-type" evidence="2">
    <location>
        <begin position="6"/>
        <end position="60"/>
    </location>
</feature>
<name>A0ABR7NCW6_9FIRM</name>
<accession>A0ABR7NCW6</accession>
<dbReference type="Proteomes" id="UP000657421">
    <property type="component" value="Unassembled WGS sequence"/>
</dbReference>
<keyword evidence="4" id="KW-1185">Reference proteome</keyword>
<dbReference type="SMART" id="SM00966">
    <property type="entry name" value="SpoVT_AbrB"/>
    <property type="match status" value="1"/>
</dbReference>
<dbReference type="Gene3D" id="1.10.260.40">
    <property type="entry name" value="lambda repressor-like DNA-binding domains"/>
    <property type="match status" value="1"/>
</dbReference>
<dbReference type="InterPro" id="IPR007159">
    <property type="entry name" value="SpoVT-AbrB_dom"/>
</dbReference>
<evidence type="ECO:0000313" key="4">
    <source>
        <dbReference type="Proteomes" id="UP000657421"/>
    </source>
</evidence>
<dbReference type="CDD" id="cd00093">
    <property type="entry name" value="HTH_XRE"/>
    <property type="match status" value="1"/>
</dbReference>
<evidence type="ECO:0000313" key="3">
    <source>
        <dbReference type="EMBL" id="MBC8574237.1"/>
    </source>
</evidence>
<dbReference type="Pfam" id="PF04014">
    <property type="entry name" value="MazE_antitoxin"/>
    <property type="match status" value="1"/>
</dbReference>
<organism evidence="3 4">
    <name type="scientific">Jingyaoa shaoxingensis</name>
    <dbReference type="NCBI Taxonomy" id="2763671"/>
    <lineage>
        <taxon>Bacteria</taxon>
        <taxon>Bacillati</taxon>
        <taxon>Bacillota</taxon>
        <taxon>Clostridia</taxon>
        <taxon>Lachnospirales</taxon>
        <taxon>Lachnospiraceae</taxon>
        <taxon>Jingyaoa</taxon>
    </lineage>
</organism>
<dbReference type="InterPro" id="IPR037914">
    <property type="entry name" value="SpoVT-AbrB_sf"/>
</dbReference>
<dbReference type="PANTHER" id="PTHR46558">
    <property type="entry name" value="TRACRIPTIONAL REGULATORY PROTEIN-RELATED-RELATED"/>
    <property type="match status" value="1"/>
</dbReference>
<dbReference type="PROSITE" id="PS50943">
    <property type="entry name" value="HTH_CROC1"/>
    <property type="match status" value="1"/>
</dbReference>
<evidence type="ECO:0000259" key="2">
    <source>
        <dbReference type="PROSITE" id="PS50943"/>
    </source>
</evidence>
<dbReference type="RefSeq" id="WP_208913397.1">
    <property type="nucleotide sequence ID" value="NZ_JACRSZ010000017.1"/>
</dbReference>
<sequence>MLADNLIFLRNIKGLTQEQVAEVIGISRQSYSKWEQGETYPDIDKCDKLAKYYGVTIDSLVHQDNKVDDIKIAPAPIGKHLWGTVTIGSKGQIVIPKAARETFELNEGDRLVVLGDDAEGIALVKADVFEQRVQEALKLSRQMTNE</sequence>
<dbReference type="InterPro" id="IPR010982">
    <property type="entry name" value="Lambda_DNA-bd_dom_sf"/>
</dbReference>